<evidence type="ECO:0000256" key="2">
    <source>
        <dbReference type="SAM" id="Phobius"/>
    </source>
</evidence>
<protein>
    <recommendedName>
        <fullName evidence="5">Integral membrane protein TmpA</fullName>
    </recommendedName>
</protein>
<keyword evidence="2" id="KW-1133">Transmembrane helix</keyword>
<dbReference type="AlphaFoldDB" id="A0A4U0TS97"/>
<feature type="region of interest" description="Disordered" evidence="1">
    <location>
        <begin position="1"/>
        <end position="25"/>
    </location>
</feature>
<sequence length="609" mass="68276">MESAVQRDWTLRPQKSNKQEAARTCISDRSSRDYVGGFERPRPAHLSRQHVEFLPRRPRQVPPLVTVSVRSSSPYAESNFSSISVDEVKTPSRIFHKAQYEQAGTYASCVELDDLESGSLSSNNDEKGSYCEQPEARRSLVPTEIYAEKIATKEELQALQNLFPLPPVRGSPSRNRFRYKYLSCYRELMVLVFAINIAAIIPMIICLRQNDRSFTYENAATATGANLLAAVMMRQEHVINTLFHLVCALPNGTPLWIRRQAAKAAYSQGGIHSAAGLSAMVWYILYIALLVRDFTGTHGEQTAIWILTSFTMFLFTILTAMANPPFRRTFHNVWELSHRFSGWTAIALIWAQLLLTTTSTAHQNDQPIMIILLLTPTFWLQTLTTILLLYPWIRLRRLPITAHNLSSHATELRFPNRKLKPCAGITLSHNPLLENHKFATIARPTPTGPQNRGFSVLVSNAGDWTQRLIASPPTHIWVRGGPITGMLRIASLFIPLVLVATGSGIGPCLSFLNTRRKRHSPCRIIWSARSPEETYGRGILEDVLRADRDAVIVDTRRSGHPDLVGLAFASVRSMRAEAVVVVSNPRVTKEVVFQLEVRGVPAFGAIFDS</sequence>
<dbReference type="InterPro" id="IPR039261">
    <property type="entry name" value="FNR_nucleotide-bd"/>
</dbReference>
<dbReference type="PANTHER" id="PTHR33927">
    <property type="entry name" value="TRANSMEMBRANE PROTEIN"/>
    <property type="match status" value="1"/>
</dbReference>
<dbReference type="Proteomes" id="UP000308549">
    <property type="component" value="Unassembled WGS sequence"/>
</dbReference>
<comment type="caution">
    <text evidence="3">The sequence shown here is derived from an EMBL/GenBank/DDBJ whole genome shotgun (WGS) entry which is preliminary data.</text>
</comment>
<name>A0A4U0TS97_9PEZI</name>
<organism evidence="3 4">
    <name type="scientific">Salinomyces thailandicus</name>
    <dbReference type="NCBI Taxonomy" id="706561"/>
    <lineage>
        <taxon>Eukaryota</taxon>
        <taxon>Fungi</taxon>
        <taxon>Dikarya</taxon>
        <taxon>Ascomycota</taxon>
        <taxon>Pezizomycotina</taxon>
        <taxon>Dothideomycetes</taxon>
        <taxon>Dothideomycetidae</taxon>
        <taxon>Mycosphaerellales</taxon>
        <taxon>Teratosphaeriaceae</taxon>
        <taxon>Salinomyces</taxon>
    </lineage>
</organism>
<dbReference type="EMBL" id="NAJL01000042">
    <property type="protein sequence ID" value="TKA24655.1"/>
    <property type="molecule type" value="Genomic_DNA"/>
</dbReference>
<dbReference type="SUPFAM" id="SSF52343">
    <property type="entry name" value="Ferredoxin reductase-like, C-terminal NADP-linked domain"/>
    <property type="match status" value="1"/>
</dbReference>
<evidence type="ECO:0008006" key="5">
    <source>
        <dbReference type="Google" id="ProtNLM"/>
    </source>
</evidence>
<evidence type="ECO:0000313" key="4">
    <source>
        <dbReference type="Proteomes" id="UP000308549"/>
    </source>
</evidence>
<dbReference type="Gene3D" id="3.40.50.80">
    <property type="entry name" value="Nucleotide-binding domain of ferredoxin-NADP reductase (FNR) module"/>
    <property type="match status" value="1"/>
</dbReference>
<accession>A0A4U0TS97</accession>
<keyword evidence="2" id="KW-0472">Membrane</keyword>
<gene>
    <name evidence="3" type="ORF">B0A50_06415</name>
</gene>
<feature type="transmembrane region" description="Helical" evidence="2">
    <location>
        <begin position="237"/>
        <end position="257"/>
    </location>
</feature>
<reference evidence="3 4" key="1">
    <citation type="submission" date="2017-03" db="EMBL/GenBank/DDBJ databases">
        <title>Genomes of endolithic fungi from Antarctica.</title>
        <authorList>
            <person name="Coleine C."/>
            <person name="Masonjones S."/>
            <person name="Stajich J.E."/>
        </authorList>
    </citation>
    <scope>NUCLEOTIDE SEQUENCE [LARGE SCALE GENOMIC DNA]</scope>
    <source>
        <strain evidence="3 4">CCFEE 6315</strain>
    </source>
</reference>
<evidence type="ECO:0000256" key="1">
    <source>
        <dbReference type="SAM" id="MobiDB-lite"/>
    </source>
</evidence>
<feature type="transmembrane region" description="Helical" evidence="2">
    <location>
        <begin position="303"/>
        <end position="322"/>
    </location>
</feature>
<evidence type="ECO:0000313" key="3">
    <source>
        <dbReference type="EMBL" id="TKA24655.1"/>
    </source>
</evidence>
<dbReference type="PANTHER" id="PTHR33927:SF5">
    <property type="entry name" value="ENZYME, PUTATIVE (AFU_ORTHOLOGUE AFUA_8G01222)-RELATED"/>
    <property type="match status" value="1"/>
</dbReference>
<keyword evidence="4" id="KW-1185">Reference proteome</keyword>
<keyword evidence="2" id="KW-0812">Transmembrane</keyword>
<dbReference type="OrthoDB" id="3142841at2759"/>
<feature type="transmembrane region" description="Helical" evidence="2">
    <location>
        <begin position="343"/>
        <end position="362"/>
    </location>
</feature>
<feature type="transmembrane region" description="Helical" evidence="2">
    <location>
        <begin position="489"/>
        <end position="512"/>
    </location>
</feature>
<feature type="transmembrane region" description="Helical" evidence="2">
    <location>
        <begin position="368"/>
        <end position="390"/>
    </location>
</feature>
<feature type="transmembrane region" description="Helical" evidence="2">
    <location>
        <begin position="184"/>
        <end position="205"/>
    </location>
</feature>
<proteinExistence type="predicted"/>
<feature type="transmembrane region" description="Helical" evidence="2">
    <location>
        <begin position="269"/>
        <end position="291"/>
    </location>
</feature>
<dbReference type="InterPro" id="IPR052979">
    <property type="entry name" value="Adenylate-forming_domain"/>
</dbReference>